<dbReference type="SUPFAM" id="SSF52540">
    <property type="entry name" value="P-loop containing nucleoside triphosphate hydrolases"/>
    <property type="match status" value="1"/>
</dbReference>
<dbReference type="InterPro" id="IPR003439">
    <property type="entry name" value="ABC_transporter-like_ATP-bd"/>
</dbReference>
<proteinExistence type="predicted"/>
<feature type="domain" description="ABC transporter" evidence="8">
    <location>
        <begin position="358"/>
        <end position="598"/>
    </location>
</feature>
<dbReference type="SMART" id="SM00382">
    <property type="entry name" value="AAA"/>
    <property type="match status" value="1"/>
</dbReference>
<evidence type="ECO:0000256" key="7">
    <source>
        <dbReference type="SAM" id="Phobius"/>
    </source>
</evidence>
<dbReference type="Gene3D" id="3.40.50.300">
    <property type="entry name" value="P-loop containing nucleotide triphosphate hydrolases"/>
    <property type="match status" value="1"/>
</dbReference>
<sequence>MASTTSQGTSRTFRQFIRNNLFILKYSFQISPVYYSIYIAISVLTEVVNNVMYVMLIKFIIDAVKEGKTYEEILRLILLCCAITATTLIVSKVLAFLDEMKSKDITGHIQRVIMTKVSQMDLIYYDDSSFYDEFIRASGHAEDNIKRCIGNVVSILSKMLSIITITAVIVTIDPVLAVFPLVAFIAGIAAEYFKNSIQYKYRLELDPIERMKNYSRRVFYQSEYAKEMRMTKIKKPLIKQFNQAIDDHRTLARKYGLKDAIVSFINEVFVWCICIFFLPPAYLSYHAIVTRRITIGDFASMNNATRTIFDNLNQFKDAFSVAHSIGLYTEHFRKFMEKDINIEKPEGLPLKLTTSPEIKLINVSFKYQNSDDYVLRNVNMTINPYEKIAIVGHNGAGKSTLIKLLLRLYDPTDGRIELNGVNIQDYTIKEYREQFGAVFQDSQLYAASIYENVMMRKMAESEKQRADKALSLVELNNKLGTLQHGGDTILTREFDDEGTLLSGGEGQKVAIARVFAKESFVVILDEPSSALDPIAEYNLNQLMLDAAKDRTVVFISHRLSTTRMADKIYLFEKGEIKEVGSHEQLIGINGEYAKMFKKQAESYSYNSEVKKINGVGGENIESRGVIVER</sequence>
<dbReference type="InterPro" id="IPR036640">
    <property type="entry name" value="ABC1_TM_sf"/>
</dbReference>
<keyword evidence="10" id="KW-1185">Reference proteome</keyword>
<keyword evidence="6 7" id="KW-0472">Membrane</keyword>
<keyword evidence="3" id="KW-0547">Nucleotide-binding</keyword>
<evidence type="ECO:0000256" key="4">
    <source>
        <dbReference type="ARBA" id="ARBA00022840"/>
    </source>
</evidence>
<keyword evidence="4" id="KW-0067">ATP-binding</keyword>
<dbReference type="Proteomes" id="UP000652153">
    <property type="component" value="Unassembled WGS sequence"/>
</dbReference>
<organism evidence="9 10">
    <name type="scientific">Paenibacillus silvae</name>
    <dbReference type="NCBI Taxonomy" id="1325358"/>
    <lineage>
        <taxon>Bacteria</taxon>
        <taxon>Bacillati</taxon>
        <taxon>Bacillota</taxon>
        <taxon>Bacilli</taxon>
        <taxon>Bacillales</taxon>
        <taxon>Paenibacillaceae</taxon>
        <taxon>Paenibacillus</taxon>
    </lineage>
</organism>
<dbReference type="PANTHER" id="PTHR43394:SF1">
    <property type="entry name" value="ATP-BINDING CASSETTE SUB-FAMILY B MEMBER 10, MITOCHONDRIAL"/>
    <property type="match status" value="1"/>
</dbReference>
<dbReference type="PROSITE" id="PS50893">
    <property type="entry name" value="ABC_TRANSPORTER_2"/>
    <property type="match status" value="1"/>
</dbReference>
<feature type="transmembrane region" description="Helical" evidence="7">
    <location>
        <begin position="148"/>
        <end position="169"/>
    </location>
</feature>
<dbReference type="SUPFAM" id="SSF90123">
    <property type="entry name" value="ABC transporter transmembrane region"/>
    <property type="match status" value="1"/>
</dbReference>
<dbReference type="Gene3D" id="1.20.1560.10">
    <property type="entry name" value="ABC transporter type 1, transmembrane domain"/>
    <property type="match status" value="1"/>
</dbReference>
<accession>A0ABQ1ZF66</accession>
<feature type="transmembrane region" description="Helical" evidence="7">
    <location>
        <begin position="73"/>
        <end position="97"/>
    </location>
</feature>
<evidence type="ECO:0000256" key="2">
    <source>
        <dbReference type="ARBA" id="ARBA00022692"/>
    </source>
</evidence>
<evidence type="ECO:0000259" key="8">
    <source>
        <dbReference type="PROSITE" id="PS50893"/>
    </source>
</evidence>
<reference evidence="10" key="1">
    <citation type="journal article" date="2019" name="Int. J. Syst. Evol. Microbiol.">
        <title>The Global Catalogue of Microorganisms (GCM) 10K type strain sequencing project: providing services to taxonomists for standard genome sequencing and annotation.</title>
        <authorList>
            <consortium name="The Broad Institute Genomics Platform"/>
            <consortium name="The Broad Institute Genome Sequencing Center for Infectious Disease"/>
            <person name="Wu L."/>
            <person name="Ma J."/>
        </authorList>
    </citation>
    <scope>NUCLEOTIDE SEQUENCE [LARGE SCALE GENOMIC DNA]</scope>
    <source>
        <strain evidence="10">CGMCC 1.12770</strain>
    </source>
</reference>
<dbReference type="CDD" id="cd03228">
    <property type="entry name" value="ABCC_MRP_Like"/>
    <property type="match status" value="1"/>
</dbReference>
<keyword evidence="2 7" id="KW-0812">Transmembrane</keyword>
<dbReference type="PANTHER" id="PTHR43394">
    <property type="entry name" value="ATP-DEPENDENT PERMEASE MDL1, MITOCHONDRIAL"/>
    <property type="match status" value="1"/>
</dbReference>
<dbReference type="InterPro" id="IPR039421">
    <property type="entry name" value="Type_1_exporter"/>
</dbReference>
<evidence type="ECO:0000313" key="10">
    <source>
        <dbReference type="Proteomes" id="UP000652153"/>
    </source>
</evidence>
<dbReference type="InterPro" id="IPR027417">
    <property type="entry name" value="P-loop_NTPase"/>
</dbReference>
<name>A0ABQ1ZF66_9BACL</name>
<evidence type="ECO:0000256" key="1">
    <source>
        <dbReference type="ARBA" id="ARBA00004651"/>
    </source>
</evidence>
<feature type="transmembrane region" description="Helical" evidence="7">
    <location>
        <begin position="175"/>
        <end position="193"/>
    </location>
</feature>
<dbReference type="Pfam" id="PF00005">
    <property type="entry name" value="ABC_tran"/>
    <property type="match status" value="1"/>
</dbReference>
<dbReference type="EMBL" id="BMFU01000004">
    <property type="protein sequence ID" value="GGH58069.1"/>
    <property type="molecule type" value="Genomic_DNA"/>
</dbReference>
<evidence type="ECO:0000256" key="3">
    <source>
        <dbReference type="ARBA" id="ARBA00022741"/>
    </source>
</evidence>
<protein>
    <submittedName>
        <fullName evidence="9">Multidrug ABC transporter permease</fullName>
    </submittedName>
</protein>
<dbReference type="RefSeq" id="WP_188592982.1">
    <property type="nucleotide sequence ID" value="NZ_BMFU01000004.1"/>
</dbReference>
<gene>
    <name evidence="9" type="ORF">GCM10008014_30330</name>
</gene>
<dbReference type="InterPro" id="IPR003593">
    <property type="entry name" value="AAA+_ATPase"/>
</dbReference>
<keyword evidence="5 7" id="KW-1133">Transmembrane helix</keyword>
<evidence type="ECO:0000256" key="5">
    <source>
        <dbReference type="ARBA" id="ARBA00022989"/>
    </source>
</evidence>
<evidence type="ECO:0000313" key="9">
    <source>
        <dbReference type="EMBL" id="GGH58069.1"/>
    </source>
</evidence>
<evidence type="ECO:0000256" key="6">
    <source>
        <dbReference type="ARBA" id="ARBA00023136"/>
    </source>
</evidence>
<feature type="transmembrane region" description="Helical" evidence="7">
    <location>
        <begin position="261"/>
        <end position="283"/>
    </location>
</feature>
<comment type="subcellular location">
    <subcellularLocation>
        <location evidence="1">Cell membrane</location>
        <topology evidence="1">Multi-pass membrane protein</topology>
    </subcellularLocation>
</comment>
<comment type="caution">
    <text evidence="9">The sequence shown here is derived from an EMBL/GenBank/DDBJ whole genome shotgun (WGS) entry which is preliminary data.</text>
</comment>